<evidence type="ECO:0000313" key="4">
    <source>
        <dbReference type="WBParaSite" id="jg12365"/>
    </source>
</evidence>
<feature type="compositionally biased region" description="Acidic residues" evidence="2">
    <location>
        <begin position="1"/>
        <end position="10"/>
    </location>
</feature>
<proteinExistence type="predicted"/>
<feature type="region of interest" description="Disordered" evidence="2">
    <location>
        <begin position="1"/>
        <end position="60"/>
    </location>
</feature>
<keyword evidence="1" id="KW-0175">Coiled coil</keyword>
<keyword evidence="3" id="KW-1185">Reference proteome</keyword>
<dbReference type="AlphaFoldDB" id="A0A915CUH7"/>
<accession>A0A915CUH7</accession>
<reference evidence="4" key="1">
    <citation type="submission" date="2022-11" db="UniProtKB">
        <authorList>
            <consortium name="WormBaseParasite"/>
        </authorList>
    </citation>
    <scope>IDENTIFICATION</scope>
</reference>
<evidence type="ECO:0000256" key="1">
    <source>
        <dbReference type="SAM" id="Coils"/>
    </source>
</evidence>
<name>A0A915CUH7_9BILA</name>
<evidence type="ECO:0000313" key="3">
    <source>
        <dbReference type="Proteomes" id="UP000887574"/>
    </source>
</evidence>
<dbReference type="Proteomes" id="UP000887574">
    <property type="component" value="Unplaced"/>
</dbReference>
<organism evidence="3 4">
    <name type="scientific">Ditylenchus dipsaci</name>
    <dbReference type="NCBI Taxonomy" id="166011"/>
    <lineage>
        <taxon>Eukaryota</taxon>
        <taxon>Metazoa</taxon>
        <taxon>Ecdysozoa</taxon>
        <taxon>Nematoda</taxon>
        <taxon>Chromadorea</taxon>
        <taxon>Rhabditida</taxon>
        <taxon>Tylenchina</taxon>
        <taxon>Tylenchomorpha</taxon>
        <taxon>Sphaerularioidea</taxon>
        <taxon>Anguinidae</taxon>
        <taxon>Anguininae</taxon>
        <taxon>Ditylenchus</taxon>
    </lineage>
</organism>
<feature type="coiled-coil region" evidence="1">
    <location>
        <begin position="212"/>
        <end position="319"/>
    </location>
</feature>
<dbReference type="WBParaSite" id="jg12365">
    <property type="protein sequence ID" value="jg12365"/>
    <property type="gene ID" value="jg12365"/>
</dbReference>
<sequence>MPSDEQEAEPETVMPVLDAELDESAAQQQTVSQQMWPATDSGGNSGGGLPTSQSKLHSLPREDLVKLVKKQLIGLNHAKNQIEVHKKEAEKKDKKIAQLLTNNPSSGVEESEKIHAADMISMELSDYKRGFETVKQQLKESHNQLAAKQEMLDQLSSRLEALTDEKEHFQEACKHANAEAAKLRASMEEKSTVISENSKEIDSLVVQMSQLKSTMEDEITNLNQTVLRQKQRLVEEQRQDGTKAAEIRRLKAENELLERRLDDLEQEHKQFKERAQYVLKQQSREKEAESNKQNGSVEVQQLIETLASRNENISQLTARCSFLSEEVHIGQEHIQNLQAELEAINHSTLLAQNRDQMERRTLLAGHEQRMRQMHTQLDKLREEKKAIEIKYELDKATITQDFNQRFEQLLSQNQKLSEEIQKVKAASNYNNSNTINNSQSSPGYCTGIIRSRVRFHVPAQTRSQDKVLHHTTAIINRPSKFPLSNQFERQLKDLTCDDSLDGGRNSESESLASDDLQSVLNDTTLGLSEHRDLESAAFGVEHSREEEEMVNVEDIMAQLNHSRELLSDVEENNIRLMEQNLGSGSRITGNILEDPSETNLVGRTLTGRNQTHNAMWWPECGARGVVAGLAFWIPLKELILASRHGGGSRSPV</sequence>
<feature type="coiled-coil region" evidence="1">
    <location>
        <begin position="138"/>
        <end position="179"/>
    </location>
</feature>
<protein>
    <submittedName>
        <fullName evidence="4">Uncharacterized protein</fullName>
    </submittedName>
</protein>
<feature type="coiled-coil region" evidence="1">
    <location>
        <begin position="363"/>
        <end position="426"/>
    </location>
</feature>
<feature type="compositionally biased region" description="Polar residues" evidence="2">
    <location>
        <begin position="25"/>
        <end position="36"/>
    </location>
</feature>
<feature type="coiled-coil region" evidence="1">
    <location>
        <begin position="75"/>
        <end position="102"/>
    </location>
</feature>
<evidence type="ECO:0000256" key="2">
    <source>
        <dbReference type="SAM" id="MobiDB-lite"/>
    </source>
</evidence>